<comment type="caution">
    <text evidence="4">The sequence shown here is derived from an EMBL/GenBank/DDBJ whole genome shotgun (WGS) entry which is preliminary data.</text>
</comment>
<keyword evidence="1" id="KW-0862">Zinc</keyword>
<dbReference type="InterPro" id="IPR036875">
    <property type="entry name" value="Znf_CCHC_sf"/>
</dbReference>
<gene>
    <name evidence="4" type="ORF">Acr_01g0007590</name>
</gene>
<name>A0A7J0E3F7_9ERIC</name>
<evidence type="ECO:0000313" key="5">
    <source>
        <dbReference type="Proteomes" id="UP000585474"/>
    </source>
</evidence>
<dbReference type="Pfam" id="PF02458">
    <property type="entry name" value="Transferase"/>
    <property type="match status" value="1"/>
</dbReference>
<dbReference type="SUPFAM" id="SSF57756">
    <property type="entry name" value="Retrovirus zinc finger-like domains"/>
    <property type="match status" value="1"/>
</dbReference>
<dbReference type="InterPro" id="IPR023213">
    <property type="entry name" value="CAT-like_dom_sf"/>
</dbReference>
<protein>
    <recommendedName>
        <fullName evidence="3">CCHC-type domain-containing protein</fullName>
    </recommendedName>
</protein>
<feature type="domain" description="CCHC-type" evidence="3">
    <location>
        <begin position="285"/>
        <end position="299"/>
    </location>
</feature>
<dbReference type="Gene3D" id="4.10.60.10">
    <property type="entry name" value="Zinc finger, CCHC-type"/>
    <property type="match status" value="1"/>
</dbReference>
<dbReference type="Gene3D" id="3.30.559.10">
    <property type="entry name" value="Chloramphenicol acetyltransferase-like domain"/>
    <property type="match status" value="1"/>
</dbReference>
<feature type="region of interest" description="Disordered" evidence="2">
    <location>
        <begin position="257"/>
        <end position="280"/>
    </location>
</feature>
<keyword evidence="1" id="KW-0479">Metal-binding</keyword>
<dbReference type="GO" id="GO:0003676">
    <property type="term" value="F:nucleic acid binding"/>
    <property type="evidence" value="ECO:0007669"/>
    <property type="project" value="InterPro"/>
</dbReference>
<dbReference type="PROSITE" id="PS50158">
    <property type="entry name" value="ZF_CCHC"/>
    <property type="match status" value="1"/>
</dbReference>
<keyword evidence="5" id="KW-1185">Reference proteome</keyword>
<evidence type="ECO:0000313" key="4">
    <source>
        <dbReference type="EMBL" id="GFY80950.1"/>
    </source>
</evidence>
<accession>A0A7J0E3F7</accession>
<dbReference type="PANTHER" id="PTHR47481">
    <property type="match status" value="1"/>
</dbReference>
<organism evidence="4 5">
    <name type="scientific">Actinidia rufa</name>
    <dbReference type="NCBI Taxonomy" id="165716"/>
    <lineage>
        <taxon>Eukaryota</taxon>
        <taxon>Viridiplantae</taxon>
        <taxon>Streptophyta</taxon>
        <taxon>Embryophyta</taxon>
        <taxon>Tracheophyta</taxon>
        <taxon>Spermatophyta</taxon>
        <taxon>Magnoliopsida</taxon>
        <taxon>eudicotyledons</taxon>
        <taxon>Gunneridae</taxon>
        <taxon>Pentapetalae</taxon>
        <taxon>asterids</taxon>
        <taxon>Ericales</taxon>
        <taxon>Actinidiaceae</taxon>
        <taxon>Actinidia</taxon>
    </lineage>
</organism>
<dbReference type="AlphaFoldDB" id="A0A7J0E3F7"/>
<dbReference type="InterPro" id="IPR001878">
    <property type="entry name" value="Znf_CCHC"/>
</dbReference>
<proteinExistence type="predicted"/>
<dbReference type="Pfam" id="PF00098">
    <property type="entry name" value="zf-CCHC"/>
    <property type="match status" value="1"/>
</dbReference>
<dbReference type="EMBL" id="BJWL01000001">
    <property type="protein sequence ID" value="GFY80950.1"/>
    <property type="molecule type" value="Genomic_DNA"/>
</dbReference>
<reference evidence="4 5" key="1">
    <citation type="submission" date="2019-07" db="EMBL/GenBank/DDBJ databases">
        <title>De Novo Assembly of kiwifruit Actinidia rufa.</title>
        <authorList>
            <person name="Sugita-Konishi S."/>
            <person name="Sato K."/>
            <person name="Mori E."/>
            <person name="Abe Y."/>
            <person name="Kisaki G."/>
            <person name="Hamano K."/>
            <person name="Suezawa K."/>
            <person name="Otani M."/>
            <person name="Fukuda T."/>
            <person name="Manabe T."/>
            <person name="Gomi K."/>
            <person name="Tabuchi M."/>
            <person name="Akimitsu K."/>
            <person name="Kataoka I."/>
        </authorList>
    </citation>
    <scope>NUCLEOTIDE SEQUENCE [LARGE SCALE GENOMIC DNA]</scope>
    <source>
        <strain evidence="5">cv. Fuchu</strain>
    </source>
</reference>
<feature type="compositionally biased region" description="Low complexity" evidence="2">
    <location>
        <begin position="267"/>
        <end position="280"/>
    </location>
</feature>
<evidence type="ECO:0000256" key="1">
    <source>
        <dbReference type="PROSITE-ProRule" id="PRU00047"/>
    </source>
</evidence>
<dbReference type="OrthoDB" id="8042871at2759"/>
<evidence type="ECO:0000259" key="3">
    <source>
        <dbReference type="PROSITE" id="PS50158"/>
    </source>
</evidence>
<dbReference type="Proteomes" id="UP000585474">
    <property type="component" value="Unassembled WGS sequence"/>
</dbReference>
<keyword evidence="1" id="KW-0863">Zinc-finger</keyword>
<dbReference type="PANTHER" id="PTHR47481:SF22">
    <property type="entry name" value="RETROTRANSPOSON GAG DOMAIN-CONTAINING PROTEIN"/>
    <property type="match status" value="1"/>
</dbReference>
<evidence type="ECO:0000256" key="2">
    <source>
        <dbReference type="SAM" id="MobiDB-lite"/>
    </source>
</evidence>
<dbReference type="GO" id="GO:0008270">
    <property type="term" value="F:zinc ion binding"/>
    <property type="evidence" value="ECO:0007669"/>
    <property type="project" value="UniProtKB-KW"/>
</dbReference>
<dbReference type="SMART" id="SM00343">
    <property type="entry name" value="ZnF_C2HC"/>
    <property type="match status" value="1"/>
</dbReference>
<dbReference type="Pfam" id="PF14223">
    <property type="entry name" value="Retrotran_gag_2"/>
    <property type="match status" value="1"/>
</dbReference>
<sequence length="329" mass="36765">MSAGPIPASPGNTLYLSNLDDMIEARVFTPTVYLCRSNCFSPGQKPVTKTLHDALASVLVPYYPFSGRLRGTKYGKLEVFFGAEQGGLAKVLKGKDKKPETIKEDEWEELESRCVSTNRPCIADNIINNVMDEDLASALWEKLEKLYLAKSLTNKLHLKRQLYKMKIEEGRNLMEHMNVFNGYLDQLRKIDAKIEEEDKALLLLTSLPNSYDILATTLLYEKDTVSLEQVQSVLVSHCTKKRSSFKDGESATLAIQRVNRGKKSNDKSGGSNESNSNSRGKGVQCYYCKEFGHVKRDCPLRKNKGKKCDDASSCNSLVIADDGDLLTSL</sequence>